<dbReference type="OrthoDB" id="8557335at2"/>
<evidence type="ECO:0000256" key="1">
    <source>
        <dbReference type="ARBA" id="ARBA00006484"/>
    </source>
</evidence>
<dbReference type="GO" id="GO:0032787">
    <property type="term" value="P:monocarboxylic acid metabolic process"/>
    <property type="evidence" value="ECO:0007669"/>
    <property type="project" value="UniProtKB-ARBA"/>
</dbReference>
<dbReference type="PRINTS" id="PR00081">
    <property type="entry name" value="GDHRDH"/>
</dbReference>
<sequence length="250" mass="26561">MKLGLEGKVAIVTGSGRGIGAEAARALAEEGARVVVTDIDPETTAATVNQLRGDGHEVIGVVADVTKADDVARLTEQAVSAFGTLHILVNNAGFPKDNYLTKMPEADWDLVTGVILKGAYLCSKAAVPHMMAQRWGRIINISSRAHMGNPGQSSYSAAKAGLVGFTKAISYEEGKFNITVNAIAPGFVETELMRSLPAYDQIKEKWLKATPLPRLGVPRDIADAVLFLASERAGFITGELLHVTGGRYSN</sequence>
<dbReference type="InterPro" id="IPR036291">
    <property type="entry name" value="NAD(P)-bd_dom_sf"/>
</dbReference>
<evidence type="ECO:0000259" key="3">
    <source>
        <dbReference type="SMART" id="SM00822"/>
    </source>
</evidence>
<evidence type="ECO:0000313" key="5">
    <source>
        <dbReference type="Proteomes" id="UP000252884"/>
    </source>
</evidence>
<name>A0A368XPQ6_9BURK</name>
<dbReference type="EMBL" id="QPJK01000007">
    <property type="protein sequence ID" value="RCW68497.1"/>
    <property type="molecule type" value="Genomic_DNA"/>
</dbReference>
<dbReference type="Proteomes" id="UP000252884">
    <property type="component" value="Unassembled WGS sequence"/>
</dbReference>
<evidence type="ECO:0000313" key="4">
    <source>
        <dbReference type="EMBL" id="RCW68497.1"/>
    </source>
</evidence>
<feature type="domain" description="Ketoreductase" evidence="3">
    <location>
        <begin position="8"/>
        <end position="186"/>
    </location>
</feature>
<dbReference type="PANTHER" id="PTHR42879">
    <property type="entry name" value="3-OXOACYL-(ACYL-CARRIER-PROTEIN) REDUCTASE"/>
    <property type="match status" value="1"/>
</dbReference>
<gene>
    <name evidence="4" type="ORF">DES41_10718</name>
</gene>
<comment type="similarity">
    <text evidence="1">Belongs to the short-chain dehydrogenases/reductases (SDR) family.</text>
</comment>
<dbReference type="GO" id="GO:0016491">
    <property type="term" value="F:oxidoreductase activity"/>
    <property type="evidence" value="ECO:0007669"/>
    <property type="project" value="UniProtKB-KW"/>
</dbReference>
<dbReference type="AlphaFoldDB" id="A0A368XPQ6"/>
<dbReference type="InterPro" id="IPR050259">
    <property type="entry name" value="SDR"/>
</dbReference>
<dbReference type="SMART" id="SM00822">
    <property type="entry name" value="PKS_KR"/>
    <property type="match status" value="1"/>
</dbReference>
<dbReference type="InterPro" id="IPR057326">
    <property type="entry name" value="KR_dom"/>
</dbReference>
<dbReference type="Pfam" id="PF13561">
    <property type="entry name" value="adh_short_C2"/>
    <property type="match status" value="1"/>
</dbReference>
<proteinExistence type="inferred from homology"/>
<organism evidence="4 5">
    <name type="scientific">Pseudorhodoferax soli</name>
    <dbReference type="NCBI Taxonomy" id="545864"/>
    <lineage>
        <taxon>Bacteria</taxon>
        <taxon>Pseudomonadati</taxon>
        <taxon>Pseudomonadota</taxon>
        <taxon>Betaproteobacteria</taxon>
        <taxon>Burkholderiales</taxon>
        <taxon>Comamonadaceae</taxon>
    </lineage>
</organism>
<dbReference type="NCBIfam" id="NF009466">
    <property type="entry name" value="PRK12826.1-2"/>
    <property type="match status" value="1"/>
</dbReference>
<accession>A0A368XPQ6</accession>
<dbReference type="InterPro" id="IPR002347">
    <property type="entry name" value="SDR_fam"/>
</dbReference>
<dbReference type="PANTHER" id="PTHR42879:SF2">
    <property type="entry name" value="3-OXOACYL-[ACYL-CARRIER-PROTEIN] REDUCTASE FABG"/>
    <property type="match status" value="1"/>
</dbReference>
<dbReference type="SUPFAM" id="SSF51735">
    <property type="entry name" value="NAD(P)-binding Rossmann-fold domains"/>
    <property type="match status" value="1"/>
</dbReference>
<dbReference type="InterPro" id="IPR020904">
    <property type="entry name" value="Sc_DH/Rdtase_CS"/>
</dbReference>
<dbReference type="PRINTS" id="PR00080">
    <property type="entry name" value="SDRFAMILY"/>
</dbReference>
<dbReference type="NCBIfam" id="NF005559">
    <property type="entry name" value="PRK07231.1"/>
    <property type="match status" value="1"/>
</dbReference>
<dbReference type="Gene3D" id="3.40.50.720">
    <property type="entry name" value="NAD(P)-binding Rossmann-like Domain"/>
    <property type="match status" value="1"/>
</dbReference>
<dbReference type="FunFam" id="3.40.50.720:FF:000173">
    <property type="entry name" value="3-oxoacyl-[acyl-carrier protein] reductase"/>
    <property type="match status" value="1"/>
</dbReference>
<dbReference type="PROSITE" id="PS00061">
    <property type="entry name" value="ADH_SHORT"/>
    <property type="match status" value="1"/>
</dbReference>
<keyword evidence="5" id="KW-1185">Reference proteome</keyword>
<reference evidence="4 5" key="1">
    <citation type="submission" date="2018-07" db="EMBL/GenBank/DDBJ databases">
        <title>Genomic Encyclopedia of Type Strains, Phase IV (KMG-IV): sequencing the most valuable type-strain genomes for metagenomic binning, comparative biology and taxonomic classification.</title>
        <authorList>
            <person name="Goeker M."/>
        </authorList>
    </citation>
    <scope>NUCLEOTIDE SEQUENCE [LARGE SCALE GENOMIC DNA]</scope>
    <source>
        <strain evidence="4 5">DSM 21634</strain>
    </source>
</reference>
<comment type="caution">
    <text evidence="4">The sequence shown here is derived from an EMBL/GenBank/DDBJ whole genome shotgun (WGS) entry which is preliminary data.</text>
</comment>
<protein>
    <submittedName>
        <fullName evidence="4">3-oxoacyl-[acyl-carrier-protein] reductase</fullName>
    </submittedName>
</protein>
<keyword evidence="2" id="KW-0560">Oxidoreductase</keyword>
<evidence type="ECO:0000256" key="2">
    <source>
        <dbReference type="ARBA" id="ARBA00023002"/>
    </source>
</evidence>